<proteinExistence type="inferred from homology"/>
<keyword evidence="3 7" id="KW-1134">Transmembrane beta strand</keyword>
<evidence type="ECO:0000313" key="9">
    <source>
        <dbReference type="Proteomes" id="UP001595818"/>
    </source>
</evidence>
<reference evidence="9" key="1">
    <citation type="journal article" date="2019" name="Int. J. Syst. Evol. Microbiol.">
        <title>The Global Catalogue of Microorganisms (GCM) 10K type strain sequencing project: providing services to taxonomists for standard genome sequencing and annotation.</title>
        <authorList>
            <consortium name="The Broad Institute Genomics Platform"/>
            <consortium name="The Broad Institute Genome Sequencing Center for Infectious Disease"/>
            <person name="Wu L."/>
            <person name="Ma J."/>
        </authorList>
    </citation>
    <scope>NUCLEOTIDE SEQUENCE [LARGE SCALE GENOMIC DNA]</scope>
    <source>
        <strain evidence="9">CGMCC 4.7466</strain>
    </source>
</reference>
<evidence type="ECO:0000256" key="5">
    <source>
        <dbReference type="ARBA" id="ARBA00023136"/>
    </source>
</evidence>
<evidence type="ECO:0000256" key="4">
    <source>
        <dbReference type="ARBA" id="ARBA00022692"/>
    </source>
</evidence>
<dbReference type="RefSeq" id="WP_377068832.1">
    <property type="nucleotide sequence ID" value="NZ_JBHSJJ010000021.1"/>
</dbReference>
<gene>
    <name evidence="8" type="ORF">ACFPFU_23640</name>
</gene>
<organism evidence="8 9">
    <name type="scientific">Negadavirga shengliensis</name>
    <dbReference type="NCBI Taxonomy" id="1389218"/>
    <lineage>
        <taxon>Bacteria</taxon>
        <taxon>Pseudomonadati</taxon>
        <taxon>Bacteroidota</taxon>
        <taxon>Cytophagia</taxon>
        <taxon>Cytophagales</taxon>
        <taxon>Cyclobacteriaceae</taxon>
        <taxon>Negadavirga</taxon>
    </lineage>
</organism>
<evidence type="ECO:0000256" key="3">
    <source>
        <dbReference type="ARBA" id="ARBA00022452"/>
    </source>
</evidence>
<dbReference type="EMBL" id="JBHSJJ010000021">
    <property type="protein sequence ID" value="MFC4874717.1"/>
    <property type="molecule type" value="Genomic_DNA"/>
</dbReference>
<evidence type="ECO:0008006" key="10">
    <source>
        <dbReference type="Google" id="ProtNLM"/>
    </source>
</evidence>
<comment type="similarity">
    <text evidence="7">Belongs to the TonB-dependent receptor family.</text>
</comment>
<keyword evidence="2 7" id="KW-0813">Transport</keyword>
<comment type="subcellular location">
    <subcellularLocation>
        <location evidence="1 7">Cell outer membrane</location>
        <topology evidence="1 7">Multi-pass membrane protein</topology>
    </subcellularLocation>
</comment>
<comment type="caution">
    <text evidence="8">The sequence shown here is derived from an EMBL/GenBank/DDBJ whole genome shotgun (WGS) entry which is preliminary data.</text>
</comment>
<evidence type="ECO:0000256" key="7">
    <source>
        <dbReference type="PROSITE-ProRule" id="PRU01360"/>
    </source>
</evidence>
<dbReference type="Proteomes" id="UP001595818">
    <property type="component" value="Unassembled WGS sequence"/>
</dbReference>
<keyword evidence="4 7" id="KW-0812">Transmembrane</keyword>
<dbReference type="InterPro" id="IPR036942">
    <property type="entry name" value="Beta-barrel_TonB_sf"/>
</dbReference>
<dbReference type="Gene3D" id="2.40.170.20">
    <property type="entry name" value="TonB-dependent receptor, beta-barrel domain"/>
    <property type="match status" value="1"/>
</dbReference>
<name>A0ABV9T7K8_9BACT</name>
<dbReference type="SUPFAM" id="SSF56935">
    <property type="entry name" value="Porins"/>
    <property type="match status" value="1"/>
</dbReference>
<evidence type="ECO:0000256" key="6">
    <source>
        <dbReference type="ARBA" id="ARBA00023237"/>
    </source>
</evidence>
<evidence type="ECO:0000313" key="8">
    <source>
        <dbReference type="EMBL" id="MFC4874717.1"/>
    </source>
</evidence>
<sequence length="375" mass="42780">MRLSWGVNGNRDIGPYSAFAQMGSNLYYDGSQVQMGIFTSRLSNPLLSWEETESYNIGFDIGIWENRFNLTLDYYDMSTRNLLVERSLPRVTGFENVTTNIGKLANKGFEVTLGGVNVNRANFNWRTNINYSMNRNKIISLFGETGDYTLQGQLLTGEIPDFENRWFIGQPIDVVWDYDILGIWQVEEAAEAAEYNLSPGDFKANDLDGNGAYEALQDKKFIGFSQPRHRLGLRNDFDFLRNFTASVFIRADLGHINHFSPSVAGWSTFDRRSTANYPYWTPDNRTNDFPRLNINDSPYGGGIMPYKSASFVRIQDISLSYNFPPPVAKRLRLQNARVFGSVRNLYSFDNWPGWDPESGHLPMPRIVTMGFSLSL</sequence>
<keyword evidence="9" id="KW-1185">Reference proteome</keyword>
<keyword evidence="5 7" id="KW-0472">Membrane</keyword>
<keyword evidence="6 7" id="KW-0998">Cell outer membrane</keyword>
<dbReference type="PROSITE" id="PS52016">
    <property type="entry name" value="TONB_DEPENDENT_REC_3"/>
    <property type="match status" value="1"/>
</dbReference>
<protein>
    <recommendedName>
        <fullName evidence="10">TonB-dependent receptor-like beta-barrel domain-containing protein</fullName>
    </recommendedName>
</protein>
<evidence type="ECO:0000256" key="1">
    <source>
        <dbReference type="ARBA" id="ARBA00004571"/>
    </source>
</evidence>
<dbReference type="InterPro" id="IPR039426">
    <property type="entry name" value="TonB-dep_rcpt-like"/>
</dbReference>
<evidence type="ECO:0000256" key="2">
    <source>
        <dbReference type="ARBA" id="ARBA00022448"/>
    </source>
</evidence>
<accession>A0ABV9T7K8</accession>